<dbReference type="Gene3D" id="1.10.510.10">
    <property type="entry name" value="Transferase(Phosphotransferase) domain 1"/>
    <property type="match status" value="1"/>
</dbReference>
<keyword evidence="4" id="KW-0067">ATP-binding</keyword>
<evidence type="ECO:0000256" key="4">
    <source>
        <dbReference type="ARBA" id="ARBA00022840"/>
    </source>
</evidence>
<dbReference type="InterPro" id="IPR000719">
    <property type="entry name" value="Prot_kinase_dom"/>
</dbReference>
<protein>
    <submittedName>
        <fullName evidence="7">Kinase-like domain-containing protein</fullName>
    </submittedName>
</protein>
<reference evidence="8" key="1">
    <citation type="journal article" date="2023" name="Mol. Phylogenet. Evol.">
        <title>Genome-scale phylogeny and comparative genomics of the fungal order Sordariales.</title>
        <authorList>
            <person name="Hensen N."/>
            <person name="Bonometti L."/>
            <person name="Westerberg I."/>
            <person name="Brannstrom I.O."/>
            <person name="Guillou S."/>
            <person name="Cros-Aarteil S."/>
            <person name="Calhoun S."/>
            <person name="Haridas S."/>
            <person name="Kuo A."/>
            <person name="Mondo S."/>
            <person name="Pangilinan J."/>
            <person name="Riley R."/>
            <person name="LaButti K."/>
            <person name="Andreopoulos B."/>
            <person name="Lipzen A."/>
            <person name="Chen C."/>
            <person name="Yan M."/>
            <person name="Daum C."/>
            <person name="Ng V."/>
            <person name="Clum A."/>
            <person name="Steindorff A."/>
            <person name="Ohm R.A."/>
            <person name="Martin F."/>
            <person name="Silar P."/>
            <person name="Natvig D.O."/>
            <person name="Lalanne C."/>
            <person name="Gautier V."/>
            <person name="Ament-Velasquez S.L."/>
            <person name="Kruys A."/>
            <person name="Hutchinson M.I."/>
            <person name="Powell A.J."/>
            <person name="Barry K."/>
            <person name="Miller A.N."/>
            <person name="Grigoriev I.V."/>
            <person name="Debuchy R."/>
            <person name="Gladieux P."/>
            <person name="Hiltunen Thoren M."/>
            <person name="Johannesson H."/>
        </authorList>
    </citation>
    <scope>NUCLEOTIDE SEQUENCE [LARGE SCALE GENOMIC DNA]</scope>
    <source>
        <strain evidence="8">CBS 340.73</strain>
    </source>
</reference>
<dbReference type="SMART" id="SM00220">
    <property type="entry name" value="S_TKc"/>
    <property type="match status" value="1"/>
</dbReference>
<keyword evidence="8" id="KW-1185">Reference proteome</keyword>
<evidence type="ECO:0000256" key="2">
    <source>
        <dbReference type="ARBA" id="ARBA00022741"/>
    </source>
</evidence>
<evidence type="ECO:0000313" key="8">
    <source>
        <dbReference type="Proteomes" id="UP001303473"/>
    </source>
</evidence>
<feature type="compositionally biased region" description="Basic and acidic residues" evidence="5">
    <location>
        <begin position="592"/>
        <end position="603"/>
    </location>
</feature>
<gene>
    <name evidence="7" type="ORF">QBC46DRAFT_335784</name>
</gene>
<feature type="compositionally biased region" description="Polar residues" evidence="5">
    <location>
        <begin position="335"/>
        <end position="351"/>
    </location>
</feature>
<feature type="region of interest" description="Disordered" evidence="5">
    <location>
        <begin position="541"/>
        <end position="650"/>
    </location>
</feature>
<dbReference type="PROSITE" id="PS50011">
    <property type="entry name" value="PROTEIN_KINASE_DOM"/>
    <property type="match status" value="1"/>
</dbReference>
<feature type="domain" description="Protein kinase" evidence="6">
    <location>
        <begin position="111"/>
        <end position="493"/>
    </location>
</feature>
<evidence type="ECO:0000313" key="7">
    <source>
        <dbReference type="EMBL" id="KAK3946339.1"/>
    </source>
</evidence>
<accession>A0AAN6SAC1</accession>
<comment type="caution">
    <text evidence="7">The sequence shown here is derived from an EMBL/GenBank/DDBJ whole genome shotgun (WGS) entry which is preliminary data.</text>
</comment>
<evidence type="ECO:0000256" key="5">
    <source>
        <dbReference type="SAM" id="MobiDB-lite"/>
    </source>
</evidence>
<dbReference type="PANTHER" id="PTHR43671:SF103">
    <property type="entry name" value="KINASE, PUTATIVE-RELATED"/>
    <property type="match status" value="1"/>
</dbReference>
<dbReference type="EMBL" id="MU853752">
    <property type="protein sequence ID" value="KAK3946339.1"/>
    <property type="molecule type" value="Genomic_DNA"/>
</dbReference>
<feature type="compositionally biased region" description="Low complexity" evidence="5">
    <location>
        <begin position="619"/>
        <end position="628"/>
    </location>
</feature>
<sequence>MWWDADTIERTVTWQFVCSHLLPEEIERLKRPLGFGDGLTDGTYWEWIDEKAKRIFLILVDLGVPDQIFGVIDDSWDDEDLPIALDQVERLALTPARDEKLEKKFYYRQYYYLLRPLQRGEHAVYQDDEVVPTDIIDKKPTALTTSQSHQFVDRVVLPNQPGMVFCRRWTPLGPGYFSYEDFLYEVSNIRNLQNEHLVSYWASYVYQGYGYVVFTPASDYTLKSFLTTTPASVKNLDKQVRRRLVMNWILCLVDTLCFIHNRGLSHGNIKPSTIMFTNDNHIFFSDFSRLSTEALASMMDSRNSFDKESYDYAAPEQWFRPTAGGPPSPVHRKASLTTPSSSPENYTHQNYAASRGGGGSAADYNNSVMHAPTPHLDAQAADVFSLGCVILELLSFLLKKQGRPFAAHRAAKHKTPGRGGAVPDASFHKNLGQVESWMTQLAKDASKKIDKDAQEDMFRGIAPMLHVVERMLALHPSDRPAAYDVQNRMYQIVTEACGITEPHCVHQYGGWDFGIGSLKLGTSPPTAMMTHQDMSIATNLNRRRSSATSGSRNSQLNSEHHHHHHSHHSRRTSTASSSGAGSSSMGIGSMLRRTDSASHREQDGGSGFQATFQNLRMGSSSSSSSSSSRAAAADKVRTPWSQAPVYAGNY</sequence>
<dbReference type="GO" id="GO:0004674">
    <property type="term" value="F:protein serine/threonine kinase activity"/>
    <property type="evidence" value="ECO:0007669"/>
    <property type="project" value="TreeGrafter"/>
</dbReference>
<evidence type="ECO:0000256" key="3">
    <source>
        <dbReference type="ARBA" id="ARBA00022777"/>
    </source>
</evidence>
<keyword evidence="3 7" id="KW-0418">Kinase</keyword>
<dbReference type="AlphaFoldDB" id="A0AAN6SAC1"/>
<feature type="compositionally biased region" description="Polar residues" evidence="5">
    <location>
        <begin position="608"/>
        <end position="618"/>
    </location>
</feature>
<dbReference type="GO" id="GO:0005524">
    <property type="term" value="F:ATP binding"/>
    <property type="evidence" value="ECO:0007669"/>
    <property type="project" value="UniProtKB-KW"/>
</dbReference>
<evidence type="ECO:0000259" key="6">
    <source>
        <dbReference type="PROSITE" id="PS50011"/>
    </source>
</evidence>
<dbReference type="Pfam" id="PF00069">
    <property type="entry name" value="Pkinase"/>
    <property type="match status" value="1"/>
</dbReference>
<keyword evidence="2" id="KW-0547">Nucleotide-binding</keyword>
<organism evidence="7 8">
    <name type="scientific">Diplogelasinospora grovesii</name>
    <dbReference type="NCBI Taxonomy" id="303347"/>
    <lineage>
        <taxon>Eukaryota</taxon>
        <taxon>Fungi</taxon>
        <taxon>Dikarya</taxon>
        <taxon>Ascomycota</taxon>
        <taxon>Pezizomycotina</taxon>
        <taxon>Sordariomycetes</taxon>
        <taxon>Sordariomycetidae</taxon>
        <taxon>Sordariales</taxon>
        <taxon>Diplogelasinosporaceae</taxon>
        <taxon>Diplogelasinospora</taxon>
    </lineage>
</organism>
<dbReference type="SUPFAM" id="SSF56112">
    <property type="entry name" value="Protein kinase-like (PK-like)"/>
    <property type="match status" value="2"/>
</dbReference>
<feature type="region of interest" description="Disordered" evidence="5">
    <location>
        <begin position="321"/>
        <end position="359"/>
    </location>
</feature>
<feature type="compositionally biased region" description="Basic residues" evidence="5">
    <location>
        <begin position="560"/>
        <end position="571"/>
    </location>
</feature>
<evidence type="ECO:0000256" key="1">
    <source>
        <dbReference type="ARBA" id="ARBA00022679"/>
    </source>
</evidence>
<dbReference type="InterPro" id="IPR050660">
    <property type="entry name" value="NEK_Ser/Thr_kinase"/>
</dbReference>
<feature type="compositionally biased region" description="Polar residues" evidence="5">
    <location>
        <begin position="541"/>
        <end position="557"/>
    </location>
</feature>
<feature type="compositionally biased region" description="Low complexity" evidence="5">
    <location>
        <begin position="572"/>
        <end position="584"/>
    </location>
</feature>
<dbReference type="InterPro" id="IPR011009">
    <property type="entry name" value="Kinase-like_dom_sf"/>
</dbReference>
<dbReference type="PANTHER" id="PTHR43671">
    <property type="entry name" value="SERINE/THREONINE-PROTEIN KINASE NEK"/>
    <property type="match status" value="1"/>
</dbReference>
<keyword evidence="1" id="KW-0808">Transferase</keyword>
<dbReference type="Proteomes" id="UP001303473">
    <property type="component" value="Unassembled WGS sequence"/>
</dbReference>
<name>A0AAN6SAC1_9PEZI</name>
<proteinExistence type="predicted"/>